<gene>
    <name evidence="3" type="ORF">E1B28_005358</name>
</gene>
<keyword evidence="1" id="KW-0472">Membrane</keyword>
<keyword evidence="4" id="KW-1185">Reference proteome</keyword>
<reference evidence="3" key="1">
    <citation type="journal article" date="2021" name="Genome Biol. Evol.">
        <title>The assembled and annotated genome of the fairy-ring fungus Marasmius oreades.</title>
        <authorList>
            <person name="Hiltunen M."/>
            <person name="Ament-Velasquez S.L."/>
            <person name="Johannesson H."/>
        </authorList>
    </citation>
    <scope>NUCLEOTIDE SEQUENCE</scope>
    <source>
        <strain evidence="3">03SP1</strain>
    </source>
</reference>
<accession>A0A9P7S328</accession>
<sequence length="817" mass="93570">MASSDNSQGTHAANPEFTTRESWKVIMKTVDTLDEDLVKGYKEDIDTLLVFAGLFSAVVTAFTVESYQWLEEDPADITVELLTQIVQQLSGQTPPPRSPLQKFTPSASVVRINTFWFLSLTLALVDALFGLLCKQWVREHQRQTNTLTRTPGQALALRWLRYQSFERWHVPKILSSLPILLEMALFLFFAGLLELLWTRHHIPFTIALAILGLALLFYLLTTILPGLSMIRQVVRIHPSFARGNPVFYPFGISHLPSIDFICPYKSPQSWLIFRLFSAMFHVPGCKQLLRYFIIKINRYWKDYPSTLDDTLTKNTLNLSNWLSLDLNVIQRFSRIEGCPDLYEFKGFRWLVQETRDIPSMIPHLRNVLAELPVHLVMPAVFDRWGSPVGKPSYAAADIDYALRSSHGSDVNLFGDQSSAHDLSLAGQILYFRNWLSTYGGYELGEAAAELWNRILRAPRNIRFINAFFRPEELLLGPPRYRCGKILSFFGQHWDDLDVEYQARVAERLSRSILPFLESPEHDTGPTLLTSGYGLDFFTAVNDQLCQTKDFFEWRYRAEPWMYVLSHVRRIHQLPPHHFKPLPGYLPIPSDELNTLLNDSSASKSVFEPLFDSYKHCWDNVVSTYRKKELVKTLSNHIYQFIPVSSSNPPRLPDGSRSLYKPPSVTTTSVFLTSDSGLEFLTFVNGKLAADVDFHDTLMSDTVQPWVDALEHIQVLHRLPSKYFKPIPTRHWSTREIVGFYRPRNPSRQIQIELEAGESLDVFKTKSLTSSASNIVVDQGNHKVIEEMKQDTGNLAIRQHKAEDVDQELGELNAANNV</sequence>
<feature type="transmembrane region" description="Helical" evidence="1">
    <location>
        <begin position="47"/>
        <end position="64"/>
    </location>
</feature>
<dbReference type="OrthoDB" id="3235960at2759"/>
<name>A0A9P7S328_9AGAR</name>
<dbReference type="GeneID" id="66074434"/>
<comment type="caution">
    <text evidence="3">The sequence shown here is derived from an EMBL/GenBank/DDBJ whole genome shotgun (WGS) entry which is preliminary data.</text>
</comment>
<feature type="transmembrane region" description="Helical" evidence="1">
    <location>
        <begin position="204"/>
        <end position="227"/>
    </location>
</feature>
<proteinExistence type="predicted"/>
<dbReference type="Pfam" id="PF20153">
    <property type="entry name" value="DUF6535"/>
    <property type="match status" value="1"/>
</dbReference>
<keyword evidence="1" id="KW-1133">Transmembrane helix</keyword>
<feature type="transmembrane region" description="Helical" evidence="1">
    <location>
        <begin position="177"/>
        <end position="198"/>
    </location>
</feature>
<protein>
    <recommendedName>
        <fullName evidence="2">DUF6535 domain-containing protein</fullName>
    </recommendedName>
</protein>
<dbReference type="EMBL" id="CM032183">
    <property type="protein sequence ID" value="KAG7094529.1"/>
    <property type="molecule type" value="Genomic_DNA"/>
</dbReference>
<evidence type="ECO:0000313" key="3">
    <source>
        <dbReference type="EMBL" id="KAG7094529.1"/>
    </source>
</evidence>
<feature type="transmembrane region" description="Helical" evidence="1">
    <location>
        <begin position="115"/>
        <end position="133"/>
    </location>
</feature>
<evidence type="ECO:0000256" key="1">
    <source>
        <dbReference type="SAM" id="Phobius"/>
    </source>
</evidence>
<evidence type="ECO:0000259" key="2">
    <source>
        <dbReference type="Pfam" id="PF20153"/>
    </source>
</evidence>
<evidence type="ECO:0000313" key="4">
    <source>
        <dbReference type="Proteomes" id="UP001049176"/>
    </source>
</evidence>
<dbReference type="Proteomes" id="UP001049176">
    <property type="component" value="Chromosome 3"/>
</dbReference>
<feature type="domain" description="DUF6535" evidence="2">
    <location>
        <begin position="23"/>
        <end position="198"/>
    </location>
</feature>
<organism evidence="3 4">
    <name type="scientific">Marasmius oreades</name>
    <name type="common">fairy-ring Marasmius</name>
    <dbReference type="NCBI Taxonomy" id="181124"/>
    <lineage>
        <taxon>Eukaryota</taxon>
        <taxon>Fungi</taxon>
        <taxon>Dikarya</taxon>
        <taxon>Basidiomycota</taxon>
        <taxon>Agaricomycotina</taxon>
        <taxon>Agaricomycetes</taxon>
        <taxon>Agaricomycetidae</taxon>
        <taxon>Agaricales</taxon>
        <taxon>Marasmiineae</taxon>
        <taxon>Marasmiaceae</taxon>
        <taxon>Marasmius</taxon>
    </lineage>
</organism>
<dbReference type="InterPro" id="IPR045338">
    <property type="entry name" value="DUF6535"/>
</dbReference>
<dbReference type="AlphaFoldDB" id="A0A9P7S328"/>
<dbReference type="KEGG" id="more:E1B28_005358"/>
<keyword evidence="1" id="KW-0812">Transmembrane</keyword>
<dbReference type="RefSeq" id="XP_043010999.1">
    <property type="nucleotide sequence ID" value="XM_043149915.1"/>
</dbReference>